<evidence type="ECO:0000256" key="1">
    <source>
        <dbReference type="ARBA" id="ARBA00006817"/>
    </source>
</evidence>
<keyword evidence="4" id="KW-1185">Reference proteome</keyword>
<feature type="domain" description="Activator of Hsp90 ATPase homologue 1/2-like C-terminal" evidence="2">
    <location>
        <begin position="12"/>
        <end position="125"/>
    </location>
</feature>
<dbReference type="OrthoDB" id="2734459at2"/>
<dbReference type="Proteomes" id="UP000043699">
    <property type="component" value="Unassembled WGS sequence"/>
</dbReference>
<dbReference type="STRING" id="1499687.BN1080_00353"/>
<dbReference type="RefSeq" id="WP_052649935.1">
    <property type="nucleotide sequence ID" value="NZ_CCXS01000001.1"/>
</dbReference>
<name>A0A098EGM5_9BACL</name>
<dbReference type="Gene3D" id="3.30.530.20">
    <property type="match status" value="1"/>
</dbReference>
<dbReference type="AlphaFoldDB" id="A0A098EGM5"/>
<reference evidence="3 4" key="1">
    <citation type="submission" date="2014-09" db="EMBL/GenBank/DDBJ databases">
        <authorList>
            <person name="Urmite Genomes Urmite Genomes"/>
        </authorList>
    </citation>
    <scope>NUCLEOTIDE SEQUENCE [LARGE SCALE GENOMIC DNA]</scope>
    <source>
        <strain evidence="3 4">ES2</strain>
    </source>
</reference>
<sequence>MNFDQRSVFIDADLDTVWKALTIDGSFSTWYAPGSEWTIPRLEAGEKAVFTLMPNEHNQLEEGEHVEMIFTIEEVIPNSRFSYSSDMDGLKFVFDLSPEEDGTRVHINMDGFELSLANLKAFAEGRELPNR</sequence>
<evidence type="ECO:0000313" key="3">
    <source>
        <dbReference type="EMBL" id="CEG21443.1"/>
    </source>
</evidence>
<comment type="similarity">
    <text evidence="1">Belongs to the AHA1 family.</text>
</comment>
<dbReference type="Pfam" id="PF08327">
    <property type="entry name" value="AHSA1"/>
    <property type="match status" value="1"/>
</dbReference>
<protein>
    <recommendedName>
        <fullName evidence="2">Activator of Hsp90 ATPase homologue 1/2-like C-terminal domain-containing protein</fullName>
    </recommendedName>
</protein>
<gene>
    <name evidence="3" type="ORF">BN1080_00353</name>
</gene>
<accession>A0A098EGM5</accession>
<dbReference type="InterPro" id="IPR013538">
    <property type="entry name" value="ASHA1/2-like_C"/>
</dbReference>
<dbReference type="InterPro" id="IPR023393">
    <property type="entry name" value="START-like_dom_sf"/>
</dbReference>
<evidence type="ECO:0000259" key="2">
    <source>
        <dbReference type="Pfam" id="PF08327"/>
    </source>
</evidence>
<dbReference type="EMBL" id="CCXS01000001">
    <property type="protein sequence ID" value="CEG21443.1"/>
    <property type="molecule type" value="Genomic_DNA"/>
</dbReference>
<organism evidence="3 4">
    <name type="scientific">Planococcus massiliensis</name>
    <dbReference type="NCBI Taxonomy" id="1499687"/>
    <lineage>
        <taxon>Bacteria</taxon>
        <taxon>Bacillati</taxon>
        <taxon>Bacillota</taxon>
        <taxon>Bacilli</taxon>
        <taxon>Bacillales</taxon>
        <taxon>Caryophanaceae</taxon>
        <taxon>Planococcus</taxon>
    </lineage>
</organism>
<dbReference type="SUPFAM" id="SSF55961">
    <property type="entry name" value="Bet v1-like"/>
    <property type="match status" value="1"/>
</dbReference>
<evidence type="ECO:0000313" key="4">
    <source>
        <dbReference type="Proteomes" id="UP000043699"/>
    </source>
</evidence>
<proteinExistence type="inferred from homology"/>